<evidence type="ECO:0000313" key="1">
    <source>
        <dbReference type="EMBL" id="EKU93991.1"/>
    </source>
</evidence>
<comment type="caution">
    <text evidence="1">The sequence shown here is derived from an EMBL/GenBank/DDBJ whole genome shotgun (WGS) entry which is preliminary data.</text>
</comment>
<keyword evidence="2" id="KW-1185">Reference proteome</keyword>
<dbReference type="STRING" id="883081.HMPREF9698_00471"/>
<name>K9EDQ7_9LACT</name>
<dbReference type="HOGENOM" id="CLU_105319_0_0_9"/>
<organism evidence="1 2">
    <name type="scientific">Alloiococcus otitis ATCC 51267</name>
    <dbReference type="NCBI Taxonomy" id="883081"/>
    <lineage>
        <taxon>Bacteria</taxon>
        <taxon>Bacillati</taxon>
        <taxon>Bacillota</taxon>
        <taxon>Bacilli</taxon>
        <taxon>Lactobacillales</taxon>
        <taxon>Carnobacteriaceae</taxon>
        <taxon>Alloiococcus</taxon>
    </lineage>
</organism>
<dbReference type="EMBL" id="AGXA01000007">
    <property type="protein sequence ID" value="EKU93991.1"/>
    <property type="molecule type" value="Genomic_DNA"/>
</dbReference>
<dbReference type="InterPro" id="IPR010697">
    <property type="entry name" value="YspA"/>
</dbReference>
<accession>K9EDQ7</accession>
<dbReference type="AlphaFoldDB" id="K9EDQ7"/>
<dbReference type="PANTHER" id="PTHR38440">
    <property type="entry name" value="UPF0398 PROTEIN YPSA"/>
    <property type="match status" value="1"/>
</dbReference>
<dbReference type="Gene3D" id="3.40.50.450">
    <property type="match status" value="1"/>
</dbReference>
<dbReference type="PIRSF" id="PIRSF021290">
    <property type="entry name" value="DUF1273"/>
    <property type="match status" value="1"/>
</dbReference>
<dbReference type="eggNOG" id="COG4474">
    <property type="taxonomic scope" value="Bacteria"/>
</dbReference>
<protein>
    <submittedName>
        <fullName evidence="1">Uncharacterized protein</fullName>
    </submittedName>
</protein>
<gene>
    <name evidence="1" type="ORF">HMPREF9698_00471</name>
</gene>
<dbReference type="Pfam" id="PF06908">
    <property type="entry name" value="YpsA"/>
    <property type="match status" value="1"/>
</dbReference>
<dbReference type="SUPFAM" id="SSF102405">
    <property type="entry name" value="MCP/YpsA-like"/>
    <property type="match status" value="1"/>
</dbReference>
<dbReference type="Proteomes" id="UP000009875">
    <property type="component" value="Unassembled WGS sequence"/>
</dbReference>
<reference evidence="1 2" key="1">
    <citation type="submission" date="2012-09" db="EMBL/GenBank/DDBJ databases">
        <title>The Genome Sequence of Alloiococcus otitis ATCC 51267.</title>
        <authorList>
            <consortium name="The Broad Institute Genome Sequencing Platform"/>
            <person name="Earl A."/>
            <person name="Ward D."/>
            <person name="Feldgarden M."/>
            <person name="Gevers D."/>
            <person name="Huys G."/>
            <person name="Walker B."/>
            <person name="Young S.K."/>
            <person name="Zeng Q."/>
            <person name="Gargeya S."/>
            <person name="Fitzgerald M."/>
            <person name="Haas B."/>
            <person name="Abouelleil A."/>
            <person name="Alvarado L."/>
            <person name="Arachchi H.M."/>
            <person name="Berlin A.M."/>
            <person name="Chapman S.B."/>
            <person name="Goldberg J."/>
            <person name="Griggs A."/>
            <person name="Gujja S."/>
            <person name="Hansen M."/>
            <person name="Howarth C."/>
            <person name="Imamovic A."/>
            <person name="Larimer J."/>
            <person name="McCowen C."/>
            <person name="Montmayeur A."/>
            <person name="Murphy C."/>
            <person name="Neiman D."/>
            <person name="Pearson M."/>
            <person name="Priest M."/>
            <person name="Roberts A."/>
            <person name="Saif S."/>
            <person name="Shea T."/>
            <person name="Sisk P."/>
            <person name="Sykes S."/>
            <person name="Wortman J."/>
            <person name="Nusbaum C."/>
            <person name="Birren B."/>
        </authorList>
    </citation>
    <scope>NUCLEOTIDE SEQUENCE [LARGE SCALE GENOMIC DNA]</scope>
    <source>
        <strain evidence="1 2">ATCC 51267</strain>
    </source>
</reference>
<evidence type="ECO:0000313" key="2">
    <source>
        <dbReference type="Proteomes" id="UP000009875"/>
    </source>
</evidence>
<dbReference type="RefSeq" id="WP_003776969.1">
    <property type="nucleotide sequence ID" value="NZ_JH992957.1"/>
</dbReference>
<dbReference type="PANTHER" id="PTHR38440:SF1">
    <property type="entry name" value="UPF0398 PROTEIN SPR0331"/>
    <property type="match status" value="1"/>
</dbReference>
<dbReference type="NCBIfam" id="NF010181">
    <property type="entry name" value="PRK13660.1"/>
    <property type="match status" value="1"/>
</dbReference>
<proteinExistence type="predicted"/>
<sequence length="185" mass="21472">MRRLYVSGYRSYELGIFDKKDKRLFYLKEFLKEEFRRYADSGLEWVITSGNLGIELWAGLALIDLKEELSQLNLALLLPYKGFGNNWNDDNRKLLTKVVEGADYVNLTSQDEYKHGGQLKGNAQFILNNSDGLLLVYDPDKKGKPAFLYDQARAYSQAKGYPVHTINFEELQEFVIDYQEIHNVK</sequence>